<dbReference type="NCBIfam" id="NF040861">
    <property type="entry name" value="pufA_517_ASD"/>
    <property type="match status" value="1"/>
</dbReference>
<evidence type="ECO:0000313" key="16">
    <source>
        <dbReference type="Proteomes" id="UP000005275"/>
    </source>
</evidence>
<keyword evidence="5" id="KW-0042">Antenna complex</keyword>
<protein>
    <recommendedName>
        <fullName evidence="14">Antenna complex alpha/beta subunit domain-containing protein</fullName>
    </recommendedName>
</protein>
<dbReference type="InterPro" id="IPR018332">
    <property type="entry name" value="Antenna_alpha"/>
</dbReference>
<dbReference type="GO" id="GO:0019866">
    <property type="term" value="C:organelle inner membrane"/>
    <property type="evidence" value="ECO:0007669"/>
    <property type="project" value="InterPro"/>
</dbReference>
<feature type="domain" description="Antenna complex alpha/beta subunit" evidence="14">
    <location>
        <begin position="1"/>
        <end position="41"/>
    </location>
</feature>
<keyword evidence="10" id="KW-1133">Transmembrane helix</keyword>
<proteinExistence type="predicted"/>
<dbReference type="AlphaFoldDB" id="W0E1X3"/>
<keyword evidence="8" id="KW-0460">Magnesium</keyword>
<dbReference type="HOGENOM" id="CLU_205201_1_0_6"/>
<keyword evidence="7" id="KW-0479">Metal-binding</keyword>
<evidence type="ECO:0000313" key="15">
    <source>
        <dbReference type="EMBL" id="AHF04722.1"/>
    </source>
</evidence>
<organism evidence="15 16">
    <name type="scientific">Marichromatium purpuratum 984</name>
    <dbReference type="NCBI Taxonomy" id="765910"/>
    <lineage>
        <taxon>Bacteria</taxon>
        <taxon>Pseudomonadati</taxon>
        <taxon>Pseudomonadota</taxon>
        <taxon>Gammaproteobacteria</taxon>
        <taxon>Chromatiales</taxon>
        <taxon>Chromatiaceae</taxon>
        <taxon>Marichromatium</taxon>
    </lineage>
</organism>
<evidence type="ECO:0000259" key="14">
    <source>
        <dbReference type="Pfam" id="PF00556"/>
    </source>
</evidence>
<dbReference type="EMBL" id="CP007031">
    <property type="protein sequence ID" value="AHF04722.1"/>
    <property type="molecule type" value="Genomic_DNA"/>
</dbReference>
<dbReference type="GO" id="GO:0042314">
    <property type="term" value="F:bacteriochlorophyll binding"/>
    <property type="evidence" value="ECO:0007669"/>
    <property type="project" value="UniProtKB-KW"/>
</dbReference>
<evidence type="ECO:0000256" key="10">
    <source>
        <dbReference type="ARBA" id="ARBA00022989"/>
    </source>
</evidence>
<dbReference type="Proteomes" id="UP000005275">
    <property type="component" value="Chromosome"/>
</dbReference>
<evidence type="ECO:0000256" key="5">
    <source>
        <dbReference type="ARBA" id="ARBA00022549"/>
    </source>
</evidence>
<keyword evidence="11" id="KW-0157">Chromophore</keyword>
<keyword evidence="9" id="KW-0076">Bacteriochlorophyll</keyword>
<evidence type="ECO:0000256" key="2">
    <source>
        <dbReference type="ARBA" id="ARBA00004401"/>
    </source>
</evidence>
<sequence length="44" mass="4975">MHKVWMMFNPPLILASLLGGLFLLALFIHFVLLSTAEFNWLTGA</sequence>
<gene>
    <name evidence="15" type="ORF">MARPU_13375</name>
</gene>
<evidence type="ECO:0000256" key="8">
    <source>
        <dbReference type="ARBA" id="ARBA00022842"/>
    </source>
</evidence>
<comment type="function">
    <text evidence="1">Antenna complexes are light-harvesting systems, which transfer the excitation energy to the reaction centers.</text>
</comment>
<evidence type="ECO:0000256" key="13">
    <source>
        <dbReference type="ARBA" id="ARBA00023243"/>
    </source>
</evidence>
<reference evidence="15 16" key="1">
    <citation type="submission" date="2013-12" db="EMBL/GenBank/DDBJ databases">
        <authorList>
            <consortium name="DOE Joint Genome Institute"/>
            <person name="Bryant D.A."/>
            <person name="Huntemann M."/>
            <person name="Han J."/>
            <person name="Chen A."/>
            <person name="Kyrpides N."/>
            <person name="Mavromatis K."/>
            <person name="Markowitz V."/>
            <person name="Palaniappan K."/>
            <person name="Ivanova N."/>
            <person name="Schaumberg A."/>
            <person name="Pati A."/>
            <person name="Liolios K."/>
            <person name="Nordberg H.P."/>
            <person name="Cantor M.N."/>
            <person name="Hua S.X."/>
            <person name="Woyke T."/>
        </authorList>
    </citation>
    <scope>NUCLEOTIDE SEQUENCE [LARGE SCALE GENOMIC DNA]</scope>
    <source>
        <strain evidence="15 16">984</strain>
    </source>
</reference>
<keyword evidence="13" id="KW-0437">Light-harvesting polypeptide</keyword>
<dbReference type="PROSITE" id="PS00968">
    <property type="entry name" value="ANTENNA_COMP_ALPHA"/>
    <property type="match status" value="1"/>
</dbReference>
<evidence type="ECO:0000256" key="9">
    <source>
        <dbReference type="ARBA" id="ARBA00022956"/>
    </source>
</evidence>
<dbReference type="PRINTS" id="PR00673">
    <property type="entry name" value="LIGHTHARVSTA"/>
</dbReference>
<dbReference type="SUPFAM" id="SSF56918">
    <property type="entry name" value="Light-harvesting complex subunits"/>
    <property type="match status" value="1"/>
</dbReference>
<dbReference type="InterPro" id="IPR002361">
    <property type="entry name" value="Antenna_alpha_CS"/>
</dbReference>
<dbReference type="STRING" id="765910.MARPU_13375"/>
<dbReference type="InterPro" id="IPR000066">
    <property type="entry name" value="Antenna_a/b"/>
</dbReference>
<evidence type="ECO:0000256" key="11">
    <source>
        <dbReference type="ARBA" id="ARBA00022991"/>
    </source>
</evidence>
<keyword evidence="4" id="KW-0148">Chlorophyll</keyword>
<dbReference type="KEGG" id="mpur:MARPU_13375"/>
<evidence type="ECO:0000256" key="4">
    <source>
        <dbReference type="ARBA" id="ARBA00022494"/>
    </source>
</evidence>
<dbReference type="GO" id="GO:0046872">
    <property type="term" value="F:metal ion binding"/>
    <property type="evidence" value="ECO:0007669"/>
    <property type="project" value="UniProtKB-KW"/>
</dbReference>
<keyword evidence="16" id="KW-1185">Reference proteome</keyword>
<dbReference type="GO" id="GO:0019684">
    <property type="term" value="P:photosynthesis, light reaction"/>
    <property type="evidence" value="ECO:0007669"/>
    <property type="project" value="InterPro"/>
</dbReference>
<dbReference type="GO" id="GO:0005886">
    <property type="term" value="C:plasma membrane"/>
    <property type="evidence" value="ECO:0007669"/>
    <property type="project" value="UniProtKB-SubCell"/>
</dbReference>
<name>W0E1X3_MARPU</name>
<comment type="subcellular location">
    <subcellularLocation>
        <location evidence="2">Cell membrane</location>
        <topology evidence="2">Single-pass type II membrane protein</topology>
    </subcellularLocation>
</comment>
<dbReference type="Gene3D" id="4.10.220.20">
    <property type="entry name" value="Light-harvesting complex"/>
    <property type="match status" value="1"/>
</dbReference>
<keyword evidence="6" id="KW-0812">Transmembrane</keyword>
<dbReference type="GO" id="GO:0030077">
    <property type="term" value="C:plasma membrane light-harvesting complex"/>
    <property type="evidence" value="ECO:0007669"/>
    <property type="project" value="InterPro"/>
</dbReference>
<dbReference type="Pfam" id="PF00556">
    <property type="entry name" value="LHC"/>
    <property type="match status" value="1"/>
</dbReference>
<evidence type="ECO:0000256" key="1">
    <source>
        <dbReference type="ARBA" id="ARBA00002455"/>
    </source>
</evidence>
<keyword evidence="3" id="KW-1003">Cell membrane</keyword>
<keyword evidence="12" id="KW-0472">Membrane</keyword>
<evidence type="ECO:0000256" key="6">
    <source>
        <dbReference type="ARBA" id="ARBA00022692"/>
    </source>
</evidence>
<accession>W0E1X3</accession>
<evidence type="ECO:0000256" key="12">
    <source>
        <dbReference type="ARBA" id="ARBA00023136"/>
    </source>
</evidence>
<evidence type="ECO:0000256" key="7">
    <source>
        <dbReference type="ARBA" id="ARBA00022723"/>
    </source>
</evidence>
<evidence type="ECO:0000256" key="3">
    <source>
        <dbReference type="ARBA" id="ARBA00022475"/>
    </source>
</evidence>
<dbReference type="InterPro" id="IPR035889">
    <property type="entry name" value="Light-harvesting_complex"/>
</dbReference>
<dbReference type="RefSeq" id="WP_005221442.1">
    <property type="nucleotide sequence ID" value="NZ_CP007031.1"/>
</dbReference>